<gene>
    <name evidence="2" type="ORF">SGL43_02873</name>
</gene>
<protein>
    <submittedName>
        <fullName evidence="2">Uncharacterized protein</fullName>
    </submittedName>
</protein>
<organism evidence="2 3">
    <name type="scientific">Streptomyces globisporus</name>
    <dbReference type="NCBI Taxonomy" id="1908"/>
    <lineage>
        <taxon>Bacteria</taxon>
        <taxon>Bacillati</taxon>
        <taxon>Actinomycetota</taxon>
        <taxon>Actinomycetes</taxon>
        <taxon>Kitasatosporales</taxon>
        <taxon>Streptomycetaceae</taxon>
        <taxon>Streptomyces</taxon>
    </lineage>
</organism>
<name>A0ABN8UZU5_STRGL</name>
<reference evidence="2" key="1">
    <citation type="submission" date="2022-03" db="EMBL/GenBank/DDBJ databases">
        <authorList>
            <person name="Leyn A S."/>
        </authorList>
    </citation>
    <scope>NUCLEOTIDE SEQUENCE</scope>
    <source>
        <strain evidence="2">Streptomyces globisporus 4-3</strain>
    </source>
</reference>
<feature type="region of interest" description="Disordered" evidence="1">
    <location>
        <begin position="1"/>
        <end position="26"/>
    </location>
</feature>
<evidence type="ECO:0000313" key="2">
    <source>
        <dbReference type="EMBL" id="CAH9415854.1"/>
    </source>
</evidence>
<sequence>MVSAHGDHRRGRRRRDGPWSGDGPVMDVVTRCPYSRRFLRSARAAATPWLMSTGDAGG</sequence>
<accession>A0ABN8UZU5</accession>
<evidence type="ECO:0000256" key="1">
    <source>
        <dbReference type="SAM" id="MobiDB-lite"/>
    </source>
</evidence>
<proteinExistence type="predicted"/>
<dbReference type="EMBL" id="CAKXYP010000007">
    <property type="protein sequence ID" value="CAH9415854.1"/>
    <property type="molecule type" value="Genomic_DNA"/>
</dbReference>
<comment type="caution">
    <text evidence="2">The sequence shown here is derived from an EMBL/GenBank/DDBJ whole genome shotgun (WGS) entry which is preliminary data.</text>
</comment>
<dbReference type="Proteomes" id="UP001154015">
    <property type="component" value="Unassembled WGS sequence"/>
</dbReference>
<evidence type="ECO:0000313" key="3">
    <source>
        <dbReference type="Proteomes" id="UP001154015"/>
    </source>
</evidence>
<keyword evidence="3" id="KW-1185">Reference proteome</keyword>